<evidence type="ECO:0000256" key="6">
    <source>
        <dbReference type="SAM" id="MobiDB-lite"/>
    </source>
</evidence>
<dbReference type="NCBIfam" id="NF004784">
    <property type="entry name" value="PRK06131.1"/>
    <property type="match status" value="1"/>
</dbReference>
<dbReference type="SUPFAM" id="SSF143975">
    <property type="entry name" value="IlvD/EDD N-terminal domain-like"/>
    <property type="match status" value="1"/>
</dbReference>
<dbReference type="PROSITE" id="PS00886">
    <property type="entry name" value="ILVD_EDD_1"/>
    <property type="match status" value="1"/>
</dbReference>
<dbReference type="GO" id="GO:0046872">
    <property type="term" value="F:metal ion binding"/>
    <property type="evidence" value="ECO:0007669"/>
    <property type="project" value="UniProtKB-KW"/>
</dbReference>
<evidence type="ECO:0000313" key="10">
    <source>
        <dbReference type="Proteomes" id="UP000294656"/>
    </source>
</evidence>
<dbReference type="InterPro" id="IPR000581">
    <property type="entry name" value="ILV_EDD_N"/>
</dbReference>
<reference evidence="9 10" key="1">
    <citation type="submission" date="2019-03" db="EMBL/GenBank/DDBJ databases">
        <title>Genomic Encyclopedia of Type Strains, Phase III (KMG-III): the genomes of soil and plant-associated and newly described type strains.</title>
        <authorList>
            <person name="Whitman W."/>
        </authorList>
    </citation>
    <scope>NUCLEOTIDE SEQUENCE [LARGE SCALE GENOMIC DNA]</scope>
    <source>
        <strain evidence="9 10">CECT 7378</strain>
    </source>
</reference>
<dbReference type="AlphaFoldDB" id="A0A4R6M3J2"/>
<keyword evidence="3" id="KW-0408">Iron</keyword>
<dbReference type="GO" id="GO:0016836">
    <property type="term" value="F:hydro-lyase activity"/>
    <property type="evidence" value="ECO:0007669"/>
    <property type="project" value="UniProtKB-ARBA"/>
</dbReference>
<feature type="compositionally biased region" description="Basic and acidic residues" evidence="6">
    <location>
        <begin position="1"/>
        <end position="13"/>
    </location>
</feature>
<dbReference type="PANTHER" id="PTHR43183">
    <property type="entry name" value="HYPOTHETICAL DIHYDROXYACID DEHYDRATASE (EUROFUNG)-RELATED"/>
    <property type="match status" value="1"/>
</dbReference>
<feature type="region of interest" description="Disordered" evidence="6">
    <location>
        <begin position="1"/>
        <end position="30"/>
    </location>
</feature>
<evidence type="ECO:0000256" key="1">
    <source>
        <dbReference type="ARBA" id="ARBA00006486"/>
    </source>
</evidence>
<dbReference type="PANTHER" id="PTHR43183:SF1">
    <property type="entry name" value="HYPOTHETICAL DIHYDROXY-ACID DEHYDRATASE (EUROFUNG)-RELATED"/>
    <property type="match status" value="1"/>
</dbReference>
<dbReference type="EMBL" id="SNXC01000015">
    <property type="protein sequence ID" value="TDO95813.1"/>
    <property type="molecule type" value="Genomic_DNA"/>
</dbReference>
<dbReference type="InterPro" id="IPR037237">
    <property type="entry name" value="IlvD/EDD_N"/>
</dbReference>
<gene>
    <name evidence="9" type="ORF">DFP79_3171</name>
</gene>
<dbReference type="FunFam" id="3.50.30.80:FF:000001">
    <property type="entry name" value="Dihydroxy-acid dehydratase"/>
    <property type="match status" value="1"/>
</dbReference>
<evidence type="ECO:0000256" key="4">
    <source>
        <dbReference type="ARBA" id="ARBA00023014"/>
    </source>
</evidence>
<proteinExistence type="inferred from homology"/>
<evidence type="ECO:0000259" key="7">
    <source>
        <dbReference type="Pfam" id="PF00920"/>
    </source>
</evidence>
<dbReference type="Gene3D" id="3.50.30.80">
    <property type="entry name" value="IlvD/EDD C-terminal domain-like"/>
    <property type="match status" value="1"/>
</dbReference>
<dbReference type="GO" id="GO:0051536">
    <property type="term" value="F:iron-sulfur cluster binding"/>
    <property type="evidence" value="ECO:0007669"/>
    <property type="project" value="UniProtKB-KW"/>
</dbReference>
<evidence type="ECO:0000256" key="2">
    <source>
        <dbReference type="ARBA" id="ARBA00022723"/>
    </source>
</evidence>
<keyword evidence="4" id="KW-0411">Iron-sulfur</keyword>
<accession>A0A4R6M3J2</accession>
<protein>
    <submittedName>
        <fullName evidence="9">Dihydroxy-acid dehydratase</fullName>
    </submittedName>
</protein>
<dbReference type="InterPro" id="IPR042096">
    <property type="entry name" value="Dihydro-acid_dehy_C"/>
</dbReference>
<dbReference type="NCBIfam" id="NF009560">
    <property type="entry name" value="PRK13017.1"/>
    <property type="match status" value="1"/>
</dbReference>
<evidence type="ECO:0000313" key="9">
    <source>
        <dbReference type="EMBL" id="TDO95813.1"/>
    </source>
</evidence>
<feature type="domain" description="Dihydroxy-acid/6-phosphogluconate dehydratase C-terminal" evidence="8">
    <location>
        <begin position="383"/>
        <end position="577"/>
    </location>
</feature>
<dbReference type="InterPro" id="IPR020558">
    <property type="entry name" value="DiOHA_6PGluconate_deHydtase_CS"/>
</dbReference>
<comment type="caution">
    <text evidence="9">The sequence shown here is derived from an EMBL/GenBank/DDBJ whole genome shotgun (WGS) entry which is preliminary data.</text>
</comment>
<dbReference type="Proteomes" id="UP000294656">
    <property type="component" value="Unassembled WGS sequence"/>
</dbReference>
<evidence type="ECO:0000259" key="8">
    <source>
        <dbReference type="Pfam" id="PF24877"/>
    </source>
</evidence>
<keyword evidence="5" id="KW-0456">Lyase</keyword>
<feature type="domain" description="Dihydroxy-acid/6-phosphogluconate dehydratase N-terminal" evidence="7">
    <location>
        <begin position="62"/>
        <end position="372"/>
    </location>
</feature>
<evidence type="ECO:0000256" key="5">
    <source>
        <dbReference type="ARBA" id="ARBA00023239"/>
    </source>
</evidence>
<evidence type="ECO:0000256" key="3">
    <source>
        <dbReference type="ARBA" id="ARBA00023004"/>
    </source>
</evidence>
<dbReference type="InterPro" id="IPR052352">
    <property type="entry name" value="Sugar_Degrad_Dehydratases"/>
</dbReference>
<comment type="similarity">
    <text evidence="1">Belongs to the IlvD/Edd family.</text>
</comment>
<name>A0A4R6M3J2_9GAMM</name>
<keyword evidence="10" id="KW-1185">Reference proteome</keyword>
<dbReference type="OrthoDB" id="9807077at2"/>
<dbReference type="Pfam" id="PF24877">
    <property type="entry name" value="ILV_EDD_C"/>
    <property type="match status" value="1"/>
</dbReference>
<organism evidence="9 10">
    <name type="scientific">Marinomonas balearica</name>
    <dbReference type="NCBI Taxonomy" id="491947"/>
    <lineage>
        <taxon>Bacteria</taxon>
        <taxon>Pseudomonadati</taxon>
        <taxon>Pseudomonadota</taxon>
        <taxon>Gammaproteobacteria</taxon>
        <taxon>Oceanospirillales</taxon>
        <taxon>Oceanospirillaceae</taxon>
        <taxon>Marinomonas</taxon>
    </lineage>
</organism>
<dbReference type="RefSeq" id="WP_133504883.1">
    <property type="nucleotide sequence ID" value="NZ_SNXC01000015.1"/>
</dbReference>
<sequence>MSDKKLSENKPDTIKASQPDKAPQPKKELRSKQWYGKLDKDGFIHRSWMKNQGLPDHSFDGRPIIGICNSWSELTPCNAHLRELAEYVKRGVWEAGGVPLEFPVMSLGETQMKPTAMLFRNLMSMDVEESIRAYGMDGVVLLGGCDKTTPAQLMGAASVDLPAIVVSSGPMLNGKYRGKDIGSGTDVWKFSEAVRGGSMTLDEFMRAESGMSRSRGTCMTMGTASTMSCLTEALGMSLPENGTLPAVDARRQALAHLTGARIVSMVKEDLKPSDILTKAAFENAIRANAAIGGSTNAVVHLLALAGRVGVDLSLADWDRIGATVPCIVDLMPSGQYLMEDFHYAGGFPALLNRMAELFDMDAKTVTGATQAEICVDAECFNDEVIRPLDNPLRDNAGIAVLKGNLAPQGAIIKPSAATPALLKHTGKAVVFENIEDYKARIDTDELDVDEHSILVLKGCGPKGYPGMPEVGNMALPRKVLEKGVTDMVRISDARMSGTAFGTVVLHVSPESTIGGPLALVQSGDEITLDVETRLLQLNVTDEELASRKAAWQSQESEYHRGYAKLYIDHVMQADQGADLDFLVGKSGSVVKRESH</sequence>
<dbReference type="SUPFAM" id="SSF52016">
    <property type="entry name" value="LeuD/IlvD-like"/>
    <property type="match status" value="1"/>
</dbReference>
<dbReference type="InterPro" id="IPR056740">
    <property type="entry name" value="ILV_EDD_C"/>
</dbReference>
<dbReference type="Pfam" id="PF00920">
    <property type="entry name" value="ILVD_EDD_N"/>
    <property type="match status" value="1"/>
</dbReference>
<keyword evidence="2" id="KW-0479">Metal-binding</keyword>